<evidence type="ECO:0000313" key="2">
    <source>
        <dbReference type="EMBL" id="KAF4394537.1"/>
    </source>
</evidence>
<dbReference type="EMBL" id="JAATIP010000010">
    <property type="protein sequence ID" value="KAF4394537.1"/>
    <property type="molecule type" value="Genomic_DNA"/>
</dbReference>
<accession>A0A7J6HGW5</accession>
<feature type="compositionally biased region" description="Polar residues" evidence="1">
    <location>
        <begin position="294"/>
        <end position="308"/>
    </location>
</feature>
<protein>
    <submittedName>
        <fullName evidence="2">Uncharacterized protein</fullName>
    </submittedName>
</protein>
<gene>
    <name evidence="2" type="ORF">F8388_020362</name>
</gene>
<proteinExistence type="predicted"/>
<feature type="region of interest" description="Disordered" evidence="1">
    <location>
        <begin position="287"/>
        <end position="308"/>
    </location>
</feature>
<organism evidence="2 3">
    <name type="scientific">Cannabis sativa</name>
    <name type="common">Hemp</name>
    <name type="synonym">Marijuana</name>
    <dbReference type="NCBI Taxonomy" id="3483"/>
    <lineage>
        <taxon>Eukaryota</taxon>
        <taxon>Viridiplantae</taxon>
        <taxon>Streptophyta</taxon>
        <taxon>Embryophyta</taxon>
        <taxon>Tracheophyta</taxon>
        <taxon>Spermatophyta</taxon>
        <taxon>Magnoliopsida</taxon>
        <taxon>eudicotyledons</taxon>
        <taxon>Gunneridae</taxon>
        <taxon>Pentapetalae</taxon>
        <taxon>rosids</taxon>
        <taxon>fabids</taxon>
        <taxon>Rosales</taxon>
        <taxon>Cannabaceae</taxon>
        <taxon>Cannabis</taxon>
    </lineage>
</organism>
<sequence length="308" mass="34747">MIPSHWKFPEVPRHNDPNRQQYTPTHHVQNPMNLVADIVMYEDETSPVMSWTRNSALKSSTFEGRSSQPTLLLLIGLYCTITLPNANHGPGSNHLWPVSGVQAPRNPFYFCILVANPKYNVNFVLRRYFQPNSALKVGSVLQLVMRSYMHIYTLYTFVIVHNVWFKSRQMLSEKSLKLQDYRLQKVSTGQLGSSCTFAVKKTLAHLTFFVSGLCVGVQCHDYLQHRTREATDFLTFKNIGLLGSYIRSSASTVTSIAYNEQDESSCGDNVSTNVDCETNSFVNSSSSGNVNFNQNPNELSGDQPTIKE</sequence>
<reference evidence="2 3" key="1">
    <citation type="journal article" date="2020" name="bioRxiv">
        <title>Sequence and annotation of 42 cannabis genomes reveals extensive copy number variation in cannabinoid synthesis and pathogen resistance genes.</title>
        <authorList>
            <person name="Mckernan K.J."/>
            <person name="Helbert Y."/>
            <person name="Kane L.T."/>
            <person name="Ebling H."/>
            <person name="Zhang L."/>
            <person name="Liu B."/>
            <person name="Eaton Z."/>
            <person name="Mclaughlin S."/>
            <person name="Kingan S."/>
            <person name="Baybayan P."/>
            <person name="Concepcion G."/>
            <person name="Jordan M."/>
            <person name="Riva A."/>
            <person name="Barbazuk W."/>
            <person name="Harkins T."/>
        </authorList>
    </citation>
    <scope>NUCLEOTIDE SEQUENCE [LARGE SCALE GENOMIC DNA]</scope>
    <source>
        <strain evidence="3">cv. Jamaican Lion 4</strain>
        <tissue evidence="2">Leaf</tissue>
    </source>
</reference>
<evidence type="ECO:0000256" key="1">
    <source>
        <dbReference type="SAM" id="MobiDB-lite"/>
    </source>
</evidence>
<feature type="compositionally biased region" description="Polar residues" evidence="1">
    <location>
        <begin position="18"/>
        <end position="27"/>
    </location>
</feature>
<dbReference type="AlphaFoldDB" id="A0A7J6HGW5"/>
<evidence type="ECO:0000313" key="3">
    <source>
        <dbReference type="Proteomes" id="UP000525078"/>
    </source>
</evidence>
<comment type="caution">
    <text evidence="2">The sequence shown here is derived from an EMBL/GenBank/DDBJ whole genome shotgun (WGS) entry which is preliminary data.</text>
</comment>
<dbReference type="Proteomes" id="UP000525078">
    <property type="component" value="Unassembled WGS sequence"/>
</dbReference>
<name>A0A7J6HGW5_CANSA</name>
<feature type="compositionally biased region" description="Basic and acidic residues" evidence="1">
    <location>
        <begin position="7"/>
        <end position="17"/>
    </location>
</feature>
<feature type="region of interest" description="Disordered" evidence="1">
    <location>
        <begin position="1"/>
        <end position="27"/>
    </location>
</feature>